<dbReference type="AlphaFoldDB" id="A0A182WPM5"/>
<dbReference type="EnsemblMetazoa" id="AMIN014622-RA">
    <property type="protein sequence ID" value="AMIN014622-PA"/>
    <property type="gene ID" value="AMIN014622"/>
</dbReference>
<accession>A0A182WPM5</accession>
<organism evidence="2 3">
    <name type="scientific">Anopheles minimus</name>
    <dbReference type="NCBI Taxonomy" id="112268"/>
    <lineage>
        <taxon>Eukaryota</taxon>
        <taxon>Metazoa</taxon>
        <taxon>Ecdysozoa</taxon>
        <taxon>Arthropoda</taxon>
        <taxon>Hexapoda</taxon>
        <taxon>Insecta</taxon>
        <taxon>Pterygota</taxon>
        <taxon>Neoptera</taxon>
        <taxon>Endopterygota</taxon>
        <taxon>Diptera</taxon>
        <taxon>Nematocera</taxon>
        <taxon>Culicoidea</taxon>
        <taxon>Culicidae</taxon>
        <taxon>Anophelinae</taxon>
        <taxon>Anopheles</taxon>
    </lineage>
</organism>
<reference evidence="2" key="2">
    <citation type="submission" date="2020-05" db="UniProtKB">
        <authorList>
            <consortium name="EnsemblMetazoa"/>
        </authorList>
    </citation>
    <scope>IDENTIFICATION</scope>
    <source>
        <strain evidence="2">MINIMUS1</strain>
    </source>
</reference>
<name>A0A182WPM5_9DIPT</name>
<feature type="compositionally biased region" description="Polar residues" evidence="1">
    <location>
        <begin position="13"/>
        <end position="23"/>
    </location>
</feature>
<evidence type="ECO:0000313" key="3">
    <source>
        <dbReference type="Proteomes" id="UP000075920"/>
    </source>
</evidence>
<proteinExistence type="predicted"/>
<sequence>MLLSHFHPPAGSNGVSTYSAHQY</sequence>
<dbReference type="Proteomes" id="UP000075920">
    <property type="component" value="Unassembled WGS sequence"/>
</dbReference>
<reference evidence="3" key="1">
    <citation type="submission" date="2013-03" db="EMBL/GenBank/DDBJ databases">
        <title>The Genome Sequence of Anopheles minimus MINIMUS1.</title>
        <authorList>
            <consortium name="The Broad Institute Genomics Platform"/>
            <person name="Neafsey D.E."/>
            <person name="Walton C."/>
            <person name="Walker B."/>
            <person name="Young S.K."/>
            <person name="Zeng Q."/>
            <person name="Gargeya S."/>
            <person name="Fitzgerald M."/>
            <person name="Haas B."/>
            <person name="Abouelleil A."/>
            <person name="Allen A.W."/>
            <person name="Alvarado L."/>
            <person name="Arachchi H.M."/>
            <person name="Berlin A.M."/>
            <person name="Chapman S.B."/>
            <person name="Gainer-Dewar J."/>
            <person name="Goldberg J."/>
            <person name="Griggs A."/>
            <person name="Gujja S."/>
            <person name="Hansen M."/>
            <person name="Howarth C."/>
            <person name="Imamovic A."/>
            <person name="Ireland A."/>
            <person name="Larimer J."/>
            <person name="McCowan C."/>
            <person name="Murphy C."/>
            <person name="Pearson M."/>
            <person name="Poon T.W."/>
            <person name="Priest M."/>
            <person name="Roberts A."/>
            <person name="Saif S."/>
            <person name="Shea T."/>
            <person name="Sisk P."/>
            <person name="Sykes S."/>
            <person name="Wortman J."/>
            <person name="Nusbaum C."/>
            <person name="Birren B."/>
        </authorList>
    </citation>
    <scope>NUCLEOTIDE SEQUENCE [LARGE SCALE GENOMIC DNA]</scope>
    <source>
        <strain evidence="3">MINIMUS1</strain>
    </source>
</reference>
<keyword evidence="3" id="KW-1185">Reference proteome</keyword>
<evidence type="ECO:0000256" key="1">
    <source>
        <dbReference type="SAM" id="MobiDB-lite"/>
    </source>
</evidence>
<dbReference type="VEuPathDB" id="VectorBase:AMIN014622"/>
<feature type="region of interest" description="Disordered" evidence="1">
    <location>
        <begin position="1"/>
        <end position="23"/>
    </location>
</feature>
<protein>
    <submittedName>
        <fullName evidence="2">Uncharacterized protein</fullName>
    </submittedName>
</protein>
<evidence type="ECO:0000313" key="2">
    <source>
        <dbReference type="EnsemblMetazoa" id="AMIN014622-PA"/>
    </source>
</evidence>